<feature type="compositionally biased region" description="Polar residues" evidence="1">
    <location>
        <begin position="354"/>
        <end position="396"/>
    </location>
</feature>
<gene>
    <name evidence="2" type="ORF">P280DRAFT_151397</name>
</gene>
<feature type="region of interest" description="Disordered" evidence="1">
    <location>
        <begin position="192"/>
        <end position="213"/>
    </location>
</feature>
<proteinExistence type="predicted"/>
<feature type="region of interest" description="Disordered" evidence="1">
    <location>
        <begin position="584"/>
        <end position="604"/>
    </location>
</feature>
<dbReference type="Proteomes" id="UP000799753">
    <property type="component" value="Unassembled WGS sequence"/>
</dbReference>
<name>A0A6A6RMR7_9PLEO</name>
<feature type="compositionally biased region" description="Basic residues" evidence="1">
    <location>
        <begin position="335"/>
        <end position="346"/>
    </location>
</feature>
<evidence type="ECO:0000256" key="1">
    <source>
        <dbReference type="SAM" id="MobiDB-lite"/>
    </source>
</evidence>
<feature type="compositionally biased region" description="Basic residues" evidence="1">
    <location>
        <begin position="427"/>
        <end position="437"/>
    </location>
</feature>
<organism evidence="2 3">
    <name type="scientific">Massarina eburnea CBS 473.64</name>
    <dbReference type="NCBI Taxonomy" id="1395130"/>
    <lineage>
        <taxon>Eukaryota</taxon>
        <taxon>Fungi</taxon>
        <taxon>Dikarya</taxon>
        <taxon>Ascomycota</taxon>
        <taxon>Pezizomycotina</taxon>
        <taxon>Dothideomycetes</taxon>
        <taxon>Pleosporomycetidae</taxon>
        <taxon>Pleosporales</taxon>
        <taxon>Massarineae</taxon>
        <taxon>Massarinaceae</taxon>
        <taxon>Massarina</taxon>
    </lineage>
</organism>
<evidence type="ECO:0000313" key="2">
    <source>
        <dbReference type="EMBL" id="KAF2636447.1"/>
    </source>
</evidence>
<feature type="compositionally biased region" description="Low complexity" evidence="1">
    <location>
        <begin position="412"/>
        <end position="424"/>
    </location>
</feature>
<evidence type="ECO:0000313" key="3">
    <source>
        <dbReference type="Proteomes" id="UP000799753"/>
    </source>
</evidence>
<feature type="region of interest" description="Disordered" evidence="1">
    <location>
        <begin position="28"/>
        <end position="93"/>
    </location>
</feature>
<sequence>MALNPPLRTGSYPNNYKELLRERRRTLQTISELSSKNTQNTSADRRDLSVKPPSSIPSPINTTRTAAEGRPKNIRRRSLPNPAPTSTLTGQPPWIQPLVVLTPDDIPALYRTEREAESQDVRAQRSITALKVPSPSPPPSNIKRRPVPPRVRRKSSPLSTVKEGEHLETPPVPTRPASCSNCNTNYVQRPVQYPNASPASNGPDRPTEGWNARREQERINREKVVLSVRLRRDREREAAGTGITMGSPTNLPSASPRPVPHVQGTPTKSSAIPRPANVTRHHTYAHLPRNFYANGDCERSRESIDQRVSLAHRQAKNEVTRRASAGDGLQQMRGPRSRAAAHRHSFHQTAIDPSWTSYNEQMNQQAISRQHSRSRSMSNPTNPNQGQQYAMHQRAQSGGGYHMSSSPPETGYASSTYSNKSSASHNGRARPHPHRTPSRVSLPNGIKMERKDSGSRVGGGNFPTLSGTRPQGPQRRSSGPQTPVQQRPQPQRGTTRTSYSSQYSFSQPSRPQSLNLLQPPLQSPTHTHTPSTTSTSTTTSTTLTTPTTPPPPDILMVENPSKQSMRLASPHEQEALKLWQAEKLAEKEREDEEREQKELVRERKKKGVKGFFCGLFGKKKKNEGKEE</sequence>
<dbReference type="OrthoDB" id="10584324at2759"/>
<feature type="compositionally biased region" description="Basic residues" evidence="1">
    <location>
        <begin position="142"/>
        <end position="155"/>
    </location>
</feature>
<feature type="compositionally biased region" description="Basic and acidic residues" evidence="1">
    <location>
        <begin position="584"/>
        <end position="601"/>
    </location>
</feature>
<feature type="region of interest" description="Disordered" evidence="1">
    <location>
        <begin position="113"/>
        <end position="176"/>
    </location>
</feature>
<feature type="compositionally biased region" description="Low complexity" evidence="1">
    <location>
        <begin position="479"/>
        <end position="546"/>
    </location>
</feature>
<feature type="compositionally biased region" description="Basic and acidic residues" evidence="1">
    <location>
        <begin position="113"/>
        <end position="123"/>
    </location>
</feature>
<feature type="region of interest" description="Disordered" evidence="1">
    <location>
        <begin position="312"/>
        <end position="571"/>
    </location>
</feature>
<dbReference type="EMBL" id="MU006798">
    <property type="protein sequence ID" value="KAF2636447.1"/>
    <property type="molecule type" value="Genomic_DNA"/>
</dbReference>
<accession>A0A6A6RMR7</accession>
<feature type="compositionally biased region" description="Polar residues" evidence="1">
    <location>
        <begin position="244"/>
        <end position="253"/>
    </location>
</feature>
<dbReference type="AlphaFoldDB" id="A0A6A6RMR7"/>
<protein>
    <submittedName>
        <fullName evidence="2">Uncharacterized protein</fullName>
    </submittedName>
</protein>
<reference evidence="2" key="1">
    <citation type="journal article" date="2020" name="Stud. Mycol.">
        <title>101 Dothideomycetes genomes: a test case for predicting lifestyles and emergence of pathogens.</title>
        <authorList>
            <person name="Haridas S."/>
            <person name="Albert R."/>
            <person name="Binder M."/>
            <person name="Bloem J."/>
            <person name="Labutti K."/>
            <person name="Salamov A."/>
            <person name="Andreopoulos B."/>
            <person name="Baker S."/>
            <person name="Barry K."/>
            <person name="Bills G."/>
            <person name="Bluhm B."/>
            <person name="Cannon C."/>
            <person name="Castanera R."/>
            <person name="Culley D."/>
            <person name="Daum C."/>
            <person name="Ezra D."/>
            <person name="Gonzalez J."/>
            <person name="Henrissat B."/>
            <person name="Kuo A."/>
            <person name="Liang C."/>
            <person name="Lipzen A."/>
            <person name="Lutzoni F."/>
            <person name="Magnuson J."/>
            <person name="Mondo S."/>
            <person name="Nolan M."/>
            <person name="Ohm R."/>
            <person name="Pangilinan J."/>
            <person name="Park H.-J."/>
            <person name="Ramirez L."/>
            <person name="Alfaro M."/>
            <person name="Sun H."/>
            <person name="Tritt A."/>
            <person name="Yoshinaga Y."/>
            <person name="Zwiers L.-H."/>
            <person name="Turgeon B."/>
            <person name="Goodwin S."/>
            <person name="Spatafora J."/>
            <person name="Crous P."/>
            <person name="Grigoriev I."/>
        </authorList>
    </citation>
    <scope>NUCLEOTIDE SEQUENCE</scope>
    <source>
        <strain evidence="2">CBS 473.64</strain>
    </source>
</reference>
<keyword evidence="3" id="KW-1185">Reference proteome</keyword>
<feature type="compositionally biased region" description="Polar residues" evidence="1">
    <location>
        <begin position="463"/>
        <end position="478"/>
    </location>
</feature>
<feature type="compositionally biased region" description="Polar residues" evidence="1">
    <location>
        <begin position="28"/>
        <end position="42"/>
    </location>
</feature>
<feature type="region of interest" description="Disordered" evidence="1">
    <location>
        <begin position="239"/>
        <end position="274"/>
    </location>
</feature>